<keyword evidence="5 10" id="KW-0863">Zinc-finger</keyword>
<dbReference type="PANTHER" id="PTHR12360">
    <property type="entry name" value="NUCLEAR TRANSCRIPTION FACTOR, X-BOX BINDING 1 NFX1"/>
    <property type="match status" value="1"/>
</dbReference>
<dbReference type="InterPro" id="IPR001841">
    <property type="entry name" value="Znf_RING"/>
</dbReference>
<dbReference type="PROSITE" id="PS01359">
    <property type="entry name" value="ZF_PHD_1"/>
    <property type="match status" value="1"/>
</dbReference>
<protein>
    <submittedName>
        <fullName evidence="14">Transcriptional repressor NF-X1</fullName>
    </submittedName>
</protein>
<dbReference type="GO" id="GO:0000977">
    <property type="term" value="F:RNA polymerase II transcription regulatory region sequence-specific DNA binding"/>
    <property type="evidence" value="ECO:0007669"/>
    <property type="project" value="TreeGrafter"/>
</dbReference>
<evidence type="ECO:0000256" key="2">
    <source>
        <dbReference type="ARBA" id="ARBA00007269"/>
    </source>
</evidence>
<evidence type="ECO:0000256" key="7">
    <source>
        <dbReference type="ARBA" id="ARBA00023015"/>
    </source>
</evidence>
<evidence type="ECO:0000313" key="14">
    <source>
        <dbReference type="EMBL" id="KAJ3258828.1"/>
    </source>
</evidence>
<dbReference type="GO" id="GO:0008270">
    <property type="term" value="F:zinc ion binding"/>
    <property type="evidence" value="ECO:0007669"/>
    <property type="project" value="UniProtKB-KW"/>
</dbReference>
<accession>A0AAD5UIP2</accession>
<dbReference type="CDD" id="cd06008">
    <property type="entry name" value="NF-X1-zinc-finger"/>
    <property type="match status" value="3"/>
</dbReference>
<dbReference type="SUPFAM" id="SSF57903">
    <property type="entry name" value="FYVE/PHD zinc finger"/>
    <property type="match status" value="1"/>
</dbReference>
<keyword evidence="9" id="KW-0539">Nucleus</keyword>
<feature type="compositionally biased region" description="Basic and acidic residues" evidence="11">
    <location>
        <begin position="40"/>
        <end position="61"/>
    </location>
</feature>
<dbReference type="GO" id="GO:0000122">
    <property type="term" value="P:negative regulation of transcription by RNA polymerase II"/>
    <property type="evidence" value="ECO:0007669"/>
    <property type="project" value="TreeGrafter"/>
</dbReference>
<feature type="domain" description="RING-type" evidence="13">
    <location>
        <begin position="91"/>
        <end position="148"/>
    </location>
</feature>
<comment type="subcellular location">
    <subcellularLocation>
        <location evidence="1">Nucleus</location>
    </subcellularLocation>
</comment>
<evidence type="ECO:0000256" key="11">
    <source>
        <dbReference type="SAM" id="MobiDB-lite"/>
    </source>
</evidence>
<dbReference type="GO" id="GO:0005634">
    <property type="term" value="C:nucleus"/>
    <property type="evidence" value="ECO:0007669"/>
    <property type="project" value="UniProtKB-SubCell"/>
</dbReference>
<evidence type="ECO:0000256" key="1">
    <source>
        <dbReference type="ARBA" id="ARBA00004123"/>
    </source>
</evidence>
<sequence length="948" mass="105846">MPPKEIVIVKKGGSSTTSDKKVIVKKKDSAVESSKGKSKSNKENQENQEIVEDKPQRIEPKKKFRPRKKDPKLDNLLESLTHSLTTETYECMVCYENIRSRDKVWSCETCFAVFHIKCINQWAEASVNQIAKNDPSNSAGAWRCPGCQNISQEVPRNYDCFCGKTRNPQFNRYTCPHTCGSTCAKDRGCAHKCPLQCHPGPCPPCDGYAKPMSCACMKGFLNLRCSQVAEADFTPSCGQDCDKLLNCGIHSCILTCHYAPCPKCKDTVEVECFCGQDTKQILCGEDPIKYSCGKKCPFVYDCGVHECQEVCHEYNHENTTCPLDPSIIIHCPCGKVPVAELSQARTSCQDTIPVCGNVCEKEMLCGHKCQEKCHLGECPPCELYTTAKCRCFRHREIVTPCKDLLADESGHVLPVLCDRICKVKMSCKNHVCNTQCCVDEKHECHLLCGKTLSCTKHTCLMTCGHEGPCHDCLEGVSFEELTCHCGRTVMYPPIPCNTAPPECNQPCRRARPCGHINNTPHYCHTDSEPCPPCMIFTEKRCACGDKIMKNIPCSRQTIPSCGGKCKINDLKCAHSCSRVCHDGPCIDANHPCTNKCGQVRSCGHVCKYSCHGTLECPETSECKEVIIQTCECGNHKKTRICGAFVGNPPKEVEPISCDDACLKKQRAEKMAAAMEINPANSIFRPLVGWAESLVRSALGFPTLVLQTEKILEELVSSSTTVYYFPQQRLTKANSLIADMCTQYGYKVEIVDEKIGKGNVIARKVPGMEPAIPPKLLSVVAKEYNPNDPMAEKYIIKPLLADVYSLPYGPHIPNALYMEDVNQDISTPEFIKFIEPFCISTEIHPKLYWLTDNSCFVLWEQSSTLTPTELQQQAENLLEMIHPELENTKMAMMCDLAFVTNNGLVLFDDGTFQSIKKRKVAKRNESGYGRESWKINITSWRNYGINIVN</sequence>
<dbReference type="InterPro" id="IPR019787">
    <property type="entry name" value="Znf_PHD-finger"/>
</dbReference>
<dbReference type="AlphaFoldDB" id="A0AAD5UIP2"/>
<comment type="similarity">
    <text evidence="2">Belongs to the NFX1 family.</text>
</comment>
<feature type="domain" description="PHD-type" evidence="12">
    <location>
        <begin position="88"/>
        <end position="150"/>
    </location>
</feature>
<keyword evidence="4" id="KW-0677">Repeat</keyword>
<dbReference type="Proteomes" id="UP001210925">
    <property type="component" value="Unassembled WGS sequence"/>
</dbReference>
<evidence type="ECO:0000256" key="3">
    <source>
        <dbReference type="ARBA" id="ARBA00022723"/>
    </source>
</evidence>
<keyword evidence="15" id="KW-1185">Reference proteome</keyword>
<organism evidence="14 15">
    <name type="scientific">Boothiomyces macroporosus</name>
    <dbReference type="NCBI Taxonomy" id="261099"/>
    <lineage>
        <taxon>Eukaryota</taxon>
        <taxon>Fungi</taxon>
        <taxon>Fungi incertae sedis</taxon>
        <taxon>Chytridiomycota</taxon>
        <taxon>Chytridiomycota incertae sedis</taxon>
        <taxon>Chytridiomycetes</taxon>
        <taxon>Rhizophydiales</taxon>
        <taxon>Terramycetaceae</taxon>
        <taxon>Boothiomyces</taxon>
    </lineage>
</organism>
<evidence type="ECO:0000256" key="5">
    <source>
        <dbReference type="ARBA" id="ARBA00022771"/>
    </source>
</evidence>
<evidence type="ECO:0000259" key="13">
    <source>
        <dbReference type="PROSITE" id="PS50089"/>
    </source>
</evidence>
<dbReference type="SMART" id="SM00438">
    <property type="entry name" value="ZnF_NFX"/>
    <property type="match status" value="9"/>
</dbReference>
<dbReference type="InterPro" id="IPR034078">
    <property type="entry name" value="NFX1_fam"/>
</dbReference>
<gene>
    <name evidence="14" type="primary">NFX1</name>
    <name evidence="14" type="ORF">HK103_003210</name>
</gene>
<keyword evidence="7" id="KW-0805">Transcription regulation</keyword>
<evidence type="ECO:0000259" key="12">
    <source>
        <dbReference type="PROSITE" id="PS50016"/>
    </source>
</evidence>
<dbReference type="PANTHER" id="PTHR12360:SF12">
    <property type="entry name" value="TRANSCRIPTIONAL REPRESSOR NF-X1"/>
    <property type="match status" value="1"/>
</dbReference>
<evidence type="ECO:0000256" key="9">
    <source>
        <dbReference type="ARBA" id="ARBA00023242"/>
    </source>
</evidence>
<evidence type="ECO:0000256" key="6">
    <source>
        <dbReference type="ARBA" id="ARBA00022833"/>
    </source>
</evidence>
<comment type="caution">
    <text evidence="14">The sequence shown here is derived from an EMBL/GenBank/DDBJ whole genome shotgun (WGS) entry which is preliminary data.</text>
</comment>
<name>A0AAD5UIP2_9FUNG</name>
<evidence type="ECO:0000256" key="10">
    <source>
        <dbReference type="PROSITE-ProRule" id="PRU00175"/>
    </source>
</evidence>
<evidence type="ECO:0000313" key="15">
    <source>
        <dbReference type="Proteomes" id="UP001210925"/>
    </source>
</evidence>
<dbReference type="GO" id="GO:0000981">
    <property type="term" value="F:DNA-binding transcription factor activity, RNA polymerase II-specific"/>
    <property type="evidence" value="ECO:0007669"/>
    <property type="project" value="TreeGrafter"/>
</dbReference>
<evidence type="ECO:0000256" key="4">
    <source>
        <dbReference type="ARBA" id="ARBA00022737"/>
    </source>
</evidence>
<evidence type="ECO:0000256" key="8">
    <source>
        <dbReference type="ARBA" id="ARBA00023163"/>
    </source>
</evidence>
<dbReference type="InterPro" id="IPR011011">
    <property type="entry name" value="Znf_FYVE_PHD"/>
</dbReference>
<feature type="region of interest" description="Disordered" evidence="11">
    <location>
        <begin position="1"/>
        <end position="70"/>
    </location>
</feature>
<feature type="compositionally biased region" description="Basic and acidic residues" evidence="11">
    <location>
        <begin position="18"/>
        <end position="30"/>
    </location>
</feature>
<keyword evidence="8" id="KW-0804">Transcription</keyword>
<dbReference type="PROSITE" id="PS50089">
    <property type="entry name" value="ZF_RING_2"/>
    <property type="match status" value="1"/>
</dbReference>
<keyword evidence="3" id="KW-0479">Metal-binding</keyword>
<dbReference type="InterPro" id="IPR019786">
    <property type="entry name" value="Zinc_finger_PHD-type_CS"/>
</dbReference>
<reference evidence="14" key="1">
    <citation type="submission" date="2020-05" db="EMBL/GenBank/DDBJ databases">
        <title>Phylogenomic resolution of chytrid fungi.</title>
        <authorList>
            <person name="Stajich J.E."/>
            <person name="Amses K."/>
            <person name="Simmons R."/>
            <person name="Seto K."/>
            <person name="Myers J."/>
            <person name="Bonds A."/>
            <person name="Quandt C.A."/>
            <person name="Barry K."/>
            <person name="Liu P."/>
            <person name="Grigoriev I."/>
            <person name="Longcore J.E."/>
            <person name="James T.Y."/>
        </authorList>
    </citation>
    <scope>NUCLEOTIDE SEQUENCE</scope>
    <source>
        <strain evidence="14">PLAUS21</strain>
    </source>
</reference>
<dbReference type="InterPro" id="IPR000967">
    <property type="entry name" value="Znf_NFX1"/>
</dbReference>
<dbReference type="EMBL" id="JADGKB010000023">
    <property type="protein sequence ID" value="KAJ3258828.1"/>
    <property type="molecule type" value="Genomic_DNA"/>
</dbReference>
<dbReference type="PROSITE" id="PS50016">
    <property type="entry name" value="ZF_PHD_2"/>
    <property type="match status" value="1"/>
</dbReference>
<proteinExistence type="inferred from homology"/>
<keyword evidence="6" id="KW-0862">Zinc</keyword>